<name>A0ACC2VYM6_9TREE</name>
<accession>A0ACC2VYM6</accession>
<protein>
    <submittedName>
        <fullName evidence="1">Uncharacterized protein</fullName>
    </submittedName>
</protein>
<proteinExistence type="predicted"/>
<dbReference type="EMBL" id="JASBWT010000006">
    <property type="protein sequence ID" value="KAJ9103965.1"/>
    <property type="molecule type" value="Genomic_DNA"/>
</dbReference>
<dbReference type="Proteomes" id="UP001227268">
    <property type="component" value="Unassembled WGS sequence"/>
</dbReference>
<evidence type="ECO:0000313" key="2">
    <source>
        <dbReference type="Proteomes" id="UP001227268"/>
    </source>
</evidence>
<sequence>MPPRKKATQAQRSNETEASPDPLQITANGASATTTDSPASAQRSARSRKSPGSIDKASSSRNGEVQTSTPTPSKATARKRALPAAAADDAHSGKDQEPKTSKRARVDTVVASDSTNEESALDKWNRLTNGGREPLVPQSNASPAKKPSRGPPRKTPAVESSPKKSDIKVPLKTTTPKRKPVGKADKESGRKATVTTPTSVRARKSSVVPIRHSSNPLDEEQHVQAGQVEPTDPAILPEIEAAEHLGNAATTAAFDLTSEQSRELFLRNERWQRDKDARNFNFEGDVNEVRRLRSGRAVAVSEMEESVVDDTEENDVAEEEEDEEGEDDDPMLDVEEQQRRREMKGKGKESDVAALIEPDNDYLSQLTYDTSMPIEAHKSTLIQPTNNPAGWDDVSQHHEHARHSPSLSPFAKRVLKTVIGNLACSSAAHTASLPSGPGPEEEKNEALMQLVNLLTGTVERGEGNSCLVLGAKGSGKTRTVNHAISLVRDNLTQHFTNGHTNGSSSTPATKEDRRPIVVRLDGLAQTNDMLAIREMGRQIAVGEGERANDGDLEEDDETEDAVQAAENTAPTTLPAHLLAHLTAPSSRAIVIVIENFDLFTNHARQALLYCLLDVVQGVRTGPVAATGRGVAVIGVTSRMDTTLLLEKRVKSRFSQRIYRVVSPLSGNDWKRIVRLALLPLTSDKTSLSNDDALWLSRWESQVDISPVQQFALAAAEGKLEPSTVVTSIREQIHSTGWGKKLEKLQGLSHPSLVILIIAKHFAYAGKEEFNLAMVEHEYQRFARTQLAGSGRARWSTGILEVAWNHLLSTGLIFPATRFRASTNPYMQRFLMVRALLSRNEVIAYFKGDGGKVLGTELTGWGRTAGGHA</sequence>
<keyword evidence="2" id="KW-1185">Reference proteome</keyword>
<gene>
    <name evidence="1" type="ORF">QFC21_002428</name>
</gene>
<comment type="caution">
    <text evidence="1">The sequence shown here is derived from an EMBL/GenBank/DDBJ whole genome shotgun (WGS) entry which is preliminary data.</text>
</comment>
<organism evidence="1 2">
    <name type="scientific">Naganishia friedmannii</name>
    <dbReference type="NCBI Taxonomy" id="89922"/>
    <lineage>
        <taxon>Eukaryota</taxon>
        <taxon>Fungi</taxon>
        <taxon>Dikarya</taxon>
        <taxon>Basidiomycota</taxon>
        <taxon>Agaricomycotina</taxon>
        <taxon>Tremellomycetes</taxon>
        <taxon>Filobasidiales</taxon>
        <taxon>Filobasidiaceae</taxon>
        <taxon>Naganishia</taxon>
    </lineage>
</organism>
<evidence type="ECO:0000313" key="1">
    <source>
        <dbReference type="EMBL" id="KAJ9103965.1"/>
    </source>
</evidence>
<reference evidence="1" key="1">
    <citation type="submission" date="2023-04" db="EMBL/GenBank/DDBJ databases">
        <title>Draft Genome sequencing of Naganishia species isolated from polar environments using Oxford Nanopore Technology.</title>
        <authorList>
            <person name="Leo P."/>
            <person name="Venkateswaran K."/>
        </authorList>
    </citation>
    <scope>NUCLEOTIDE SEQUENCE</scope>
    <source>
        <strain evidence="1">MNA-CCFEE 5423</strain>
    </source>
</reference>